<sequence length="102" mass="11266">MRRQDYEYTNVIKVLVMFSHNKWIDLFIRVIIIERALEQHLRGARPCPASAGASGPRKRAGVGTRTGAGARARPAPGPGCTSRRCRICCECDSESEYRTSGA</sequence>
<accession>L8X602</accession>
<dbReference type="EMBL" id="AFRT01000041">
    <property type="protein sequence ID" value="ELU45726.1"/>
    <property type="molecule type" value="Genomic_DNA"/>
</dbReference>
<feature type="compositionally biased region" description="Low complexity" evidence="1">
    <location>
        <begin position="61"/>
        <end position="74"/>
    </location>
</feature>
<evidence type="ECO:0000256" key="1">
    <source>
        <dbReference type="SAM" id="MobiDB-lite"/>
    </source>
</evidence>
<proteinExistence type="predicted"/>
<dbReference type="AlphaFoldDB" id="L8X602"/>
<protein>
    <submittedName>
        <fullName evidence="2">Uncharacterized protein</fullName>
    </submittedName>
</protein>
<name>L8X602_THACA</name>
<keyword evidence="3" id="KW-1185">Reference proteome</keyword>
<organism evidence="2 3">
    <name type="scientific">Thanatephorus cucumeris (strain AG1-IA)</name>
    <name type="common">Rice sheath blight fungus</name>
    <name type="synonym">Rhizoctonia solani</name>
    <dbReference type="NCBI Taxonomy" id="983506"/>
    <lineage>
        <taxon>Eukaryota</taxon>
        <taxon>Fungi</taxon>
        <taxon>Dikarya</taxon>
        <taxon>Basidiomycota</taxon>
        <taxon>Agaricomycotina</taxon>
        <taxon>Agaricomycetes</taxon>
        <taxon>Cantharellales</taxon>
        <taxon>Ceratobasidiaceae</taxon>
        <taxon>Rhizoctonia</taxon>
        <taxon>Rhizoctonia solani AG-1</taxon>
    </lineage>
</organism>
<reference evidence="2 3" key="1">
    <citation type="journal article" date="2013" name="Nat. Commun.">
        <title>The evolution and pathogenic mechanisms of the rice sheath blight pathogen.</title>
        <authorList>
            <person name="Zheng A."/>
            <person name="Lin R."/>
            <person name="Xu L."/>
            <person name="Qin P."/>
            <person name="Tang C."/>
            <person name="Ai P."/>
            <person name="Zhang D."/>
            <person name="Liu Y."/>
            <person name="Sun Z."/>
            <person name="Feng H."/>
            <person name="Wang Y."/>
            <person name="Chen Y."/>
            <person name="Liang X."/>
            <person name="Fu R."/>
            <person name="Li Q."/>
            <person name="Zhang J."/>
            <person name="Yu X."/>
            <person name="Xie Z."/>
            <person name="Ding L."/>
            <person name="Guan P."/>
            <person name="Tang J."/>
            <person name="Liang Y."/>
            <person name="Wang S."/>
            <person name="Deng Q."/>
            <person name="Li S."/>
            <person name="Zhu J."/>
            <person name="Wang L."/>
            <person name="Liu H."/>
            <person name="Li P."/>
        </authorList>
    </citation>
    <scope>NUCLEOTIDE SEQUENCE [LARGE SCALE GENOMIC DNA]</scope>
    <source>
        <strain evidence="3">AG-1 IA</strain>
    </source>
</reference>
<evidence type="ECO:0000313" key="3">
    <source>
        <dbReference type="Proteomes" id="UP000011668"/>
    </source>
</evidence>
<dbReference type="HOGENOM" id="CLU_2279359_0_0_1"/>
<evidence type="ECO:0000313" key="2">
    <source>
        <dbReference type="EMBL" id="ELU45726.1"/>
    </source>
</evidence>
<comment type="caution">
    <text evidence="2">The sequence shown here is derived from an EMBL/GenBank/DDBJ whole genome shotgun (WGS) entry which is preliminary data.</text>
</comment>
<feature type="region of interest" description="Disordered" evidence="1">
    <location>
        <begin position="45"/>
        <end position="81"/>
    </location>
</feature>
<dbReference type="Proteomes" id="UP000011668">
    <property type="component" value="Unassembled WGS sequence"/>
</dbReference>
<gene>
    <name evidence="2" type="ORF">AG1IA_00243</name>
</gene>